<organism evidence="4 5">
    <name type="scientific">Streptomyces ziwulingensis</name>
    <dbReference type="NCBI Taxonomy" id="1045501"/>
    <lineage>
        <taxon>Bacteria</taxon>
        <taxon>Bacillati</taxon>
        <taxon>Actinomycetota</taxon>
        <taxon>Actinomycetes</taxon>
        <taxon>Kitasatosporales</taxon>
        <taxon>Streptomycetaceae</taxon>
        <taxon>Streptomyces</taxon>
    </lineage>
</organism>
<evidence type="ECO:0000256" key="1">
    <source>
        <dbReference type="ARBA" id="ARBA00022603"/>
    </source>
</evidence>
<proteinExistence type="predicted"/>
<protein>
    <submittedName>
        <fullName evidence="4">L-histidine N(Alpha)-methyltransferase</fullName>
    </submittedName>
</protein>
<accession>A0ABP9C8U5</accession>
<dbReference type="Proteomes" id="UP001501265">
    <property type="component" value="Unassembled WGS sequence"/>
</dbReference>
<keyword evidence="2" id="KW-0808">Transferase</keyword>
<dbReference type="InterPro" id="IPR029063">
    <property type="entry name" value="SAM-dependent_MTases_sf"/>
</dbReference>
<dbReference type="PIRSF" id="PIRSF018005">
    <property type="entry name" value="UCP018005"/>
    <property type="match status" value="1"/>
</dbReference>
<evidence type="ECO:0000313" key="5">
    <source>
        <dbReference type="Proteomes" id="UP001501265"/>
    </source>
</evidence>
<gene>
    <name evidence="4" type="primary">egtD_1</name>
    <name evidence="4" type="ORF">GCM10023220_40310</name>
</gene>
<dbReference type="InterPro" id="IPR017804">
    <property type="entry name" value="MeTrfase_EgtD-like"/>
</dbReference>
<dbReference type="SUPFAM" id="SSF53335">
    <property type="entry name" value="S-adenosyl-L-methionine-dependent methyltransferases"/>
    <property type="match status" value="1"/>
</dbReference>
<dbReference type="PANTHER" id="PTHR43397">
    <property type="entry name" value="ERGOTHIONEINE BIOSYNTHESIS PROTEIN 1"/>
    <property type="match status" value="1"/>
</dbReference>
<evidence type="ECO:0000256" key="2">
    <source>
        <dbReference type="ARBA" id="ARBA00022679"/>
    </source>
</evidence>
<name>A0ABP9C8U5_9ACTN</name>
<evidence type="ECO:0000313" key="4">
    <source>
        <dbReference type="EMBL" id="GAA4806291.1"/>
    </source>
</evidence>
<feature type="domain" description="Histidine-specific methyltransferase SAM-dependent" evidence="3">
    <location>
        <begin position="22"/>
        <end position="324"/>
    </location>
</feature>
<dbReference type="Pfam" id="PF10017">
    <property type="entry name" value="Methyltransf_33"/>
    <property type="match status" value="1"/>
</dbReference>
<keyword evidence="5" id="KW-1185">Reference proteome</keyword>
<dbReference type="PANTHER" id="PTHR43397:SF1">
    <property type="entry name" value="ERGOTHIONEINE BIOSYNTHESIS PROTEIN 1"/>
    <property type="match status" value="1"/>
</dbReference>
<comment type="caution">
    <text evidence="4">The sequence shown here is derived from an EMBL/GenBank/DDBJ whole genome shotgun (WGS) entry which is preliminary data.</text>
</comment>
<dbReference type="EMBL" id="BAABIG010000039">
    <property type="protein sequence ID" value="GAA4806291.1"/>
    <property type="molecule type" value="Genomic_DNA"/>
</dbReference>
<dbReference type="InterPro" id="IPR051128">
    <property type="entry name" value="EgtD_Methyltrsf_superfamily"/>
</dbReference>
<reference evidence="5" key="1">
    <citation type="journal article" date="2019" name="Int. J. Syst. Evol. Microbiol.">
        <title>The Global Catalogue of Microorganisms (GCM) 10K type strain sequencing project: providing services to taxonomists for standard genome sequencing and annotation.</title>
        <authorList>
            <consortium name="The Broad Institute Genomics Platform"/>
            <consortium name="The Broad Institute Genome Sequencing Center for Infectious Disease"/>
            <person name="Wu L."/>
            <person name="Ma J."/>
        </authorList>
    </citation>
    <scope>NUCLEOTIDE SEQUENCE [LARGE SCALE GENOMIC DNA]</scope>
    <source>
        <strain evidence="5">JCM 18081</strain>
    </source>
</reference>
<dbReference type="Gene3D" id="3.40.50.150">
    <property type="entry name" value="Vaccinia Virus protein VP39"/>
    <property type="match status" value="1"/>
</dbReference>
<evidence type="ECO:0000259" key="3">
    <source>
        <dbReference type="Pfam" id="PF10017"/>
    </source>
</evidence>
<dbReference type="InterPro" id="IPR019257">
    <property type="entry name" value="MeTrfase_dom"/>
</dbReference>
<sequence>MVLSRVDIVAVDKGAAFWEDRSALLAGLRENPPRVPAHFGYDALGSDLFELITELPDYYLTRVEYGLLKRHAGEIADLIGSGRVAELGSGSAKKTRLLLAACADRRPTSYLPIDVSREMLETSGRDLTAELPGLRVQGLWGRYEAGLAWLRDSRPEPVTVSFLGSNLGNMPLDERDRLLSEIVGTLRPGDGFLVSVDLLKPAQVLEAAYNDPVGRSAFTRFRLNHLDHLNRRFGGNFNSRIFAARAHFDADTGTVDARVYATEDHTVAFHDFDLELNLRNGDSLNVGLSHKFQREQFVSDVVARGLELRAQWLDEKWQYGIFLFTYSHGRSEAADAL</sequence>
<keyword evidence="1" id="KW-0489">Methyltransferase</keyword>